<proteinExistence type="predicted"/>
<evidence type="ECO:0000313" key="4">
    <source>
        <dbReference type="Proteomes" id="UP001412067"/>
    </source>
</evidence>
<reference evidence="3 4" key="1">
    <citation type="journal article" date="2022" name="Nat. Plants">
        <title>Genomes of leafy and leafless Platanthera orchids illuminate the evolution of mycoheterotrophy.</title>
        <authorList>
            <person name="Li M.H."/>
            <person name="Liu K.W."/>
            <person name="Li Z."/>
            <person name="Lu H.C."/>
            <person name="Ye Q.L."/>
            <person name="Zhang D."/>
            <person name="Wang J.Y."/>
            <person name="Li Y.F."/>
            <person name="Zhong Z.M."/>
            <person name="Liu X."/>
            <person name="Yu X."/>
            <person name="Liu D.K."/>
            <person name="Tu X.D."/>
            <person name="Liu B."/>
            <person name="Hao Y."/>
            <person name="Liao X.Y."/>
            <person name="Jiang Y.T."/>
            <person name="Sun W.H."/>
            <person name="Chen J."/>
            <person name="Chen Y.Q."/>
            <person name="Ai Y."/>
            <person name="Zhai J.W."/>
            <person name="Wu S.S."/>
            <person name="Zhou Z."/>
            <person name="Hsiao Y.Y."/>
            <person name="Wu W.L."/>
            <person name="Chen Y.Y."/>
            <person name="Lin Y.F."/>
            <person name="Hsu J.L."/>
            <person name="Li C.Y."/>
            <person name="Wang Z.W."/>
            <person name="Zhao X."/>
            <person name="Zhong W.Y."/>
            <person name="Ma X.K."/>
            <person name="Ma L."/>
            <person name="Huang J."/>
            <person name="Chen G.Z."/>
            <person name="Huang M.Z."/>
            <person name="Huang L."/>
            <person name="Peng D.H."/>
            <person name="Luo Y.B."/>
            <person name="Zou S.Q."/>
            <person name="Chen S.P."/>
            <person name="Lan S."/>
            <person name="Tsai W.C."/>
            <person name="Van de Peer Y."/>
            <person name="Liu Z.J."/>
        </authorList>
    </citation>
    <scope>NUCLEOTIDE SEQUENCE [LARGE SCALE GENOMIC DNA]</scope>
    <source>
        <strain evidence="3">Lor288</strain>
    </source>
</reference>
<dbReference type="CDD" id="cd08958">
    <property type="entry name" value="FR_SDR_e"/>
    <property type="match status" value="1"/>
</dbReference>
<dbReference type="Gene3D" id="3.40.50.720">
    <property type="entry name" value="NAD(P)-binding Rossmann-like Domain"/>
    <property type="match status" value="1"/>
</dbReference>
<dbReference type="EMBL" id="JBBWWR010000010">
    <property type="protein sequence ID" value="KAK8960775.1"/>
    <property type="molecule type" value="Genomic_DNA"/>
</dbReference>
<feature type="domain" description="NAD-dependent epimerase/dehydratase" evidence="2">
    <location>
        <begin position="8"/>
        <end position="247"/>
    </location>
</feature>
<evidence type="ECO:0000313" key="3">
    <source>
        <dbReference type="EMBL" id="KAK8960775.1"/>
    </source>
</evidence>
<organism evidence="3 4">
    <name type="scientific">Platanthera guangdongensis</name>
    <dbReference type="NCBI Taxonomy" id="2320717"/>
    <lineage>
        <taxon>Eukaryota</taxon>
        <taxon>Viridiplantae</taxon>
        <taxon>Streptophyta</taxon>
        <taxon>Embryophyta</taxon>
        <taxon>Tracheophyta</taxon>
        <taxon>Spermatophyta</taxon>
        <taxon>Magnoliopsida</taxon>
        <taxon>Liliopsida</taxon>
        <taxon>Asparagales</taxon>
        <taxon>Orchidaceae</taxon>
        <taxon>Orchidoideae</taxon>
        <taxon>Orchideae</taxon>
        <taxon>Orchidinae</taxon>
        <taxon>Platanthera</taxon>
    </lineage>
</organism>
<dbReference type="Proteomes" id="UP001412067">
    <property type="component" value="Unassembled WGS sequence"/>
</dbReference>
<dbReference type="PANTHER" id="PTHR10366:SF852">
    <property type="entry name" value="CINNAMOYL-COA REDUCTASE CAD2"/>
    <property type="match status" value="1"/>
</dbReference>
<accession>A0ABR2M9E0</accession>
<dbReference type="InterPro" id="IPR001509">
    <property type="entry name" value="Epimerase_deHydtase"/>
</dbReference>
<dbReference type="InterPro" id="IPR036291">
    <property type="entry name" value="NAD(P)-bd_dom_sf"/>
</dbReference>
<gene>
    <name evidence="3" type="primary">CCR1</name>
    <name evidence="3" type="ORF">KSP40_PGU017756</name>
</gene>
<keyword evidence="1" id="KW-0560">Oxidoreductase</keyword>
<name>A0ABR2M9E0_9ASPA</name>
<evidence type="ECO:0000256" key="1">
    <source>
        <dbReference type="ARBA" id="ARBA00023002"/>
    </source>
</evidence>
<dbReference type="InterPro" id="IPR050425">
    <property type="entry name" value="NAD(P)_dehydrat-like"/>
</dbReference>
<dbReference type="PANTHER" id="PTHR10366">
    <property type="entry name" value="NAD DEPENDENT EPIMERASE/DEHYDRATASE"/>
    <property type="match status" value="1"/>
</dbReference>
<dbReference type="Pfam" id="PF01370">
    <property type="entry name" value="Epimerase"/>
    <property type="match status" value="1"/>
</dbReference>
<keyword evidence="4" id="KW-1185">Reference proteome</keyword>
<comment type="caution">
    <text evidence="3">The sequence shown here is derived from an EMBL/GenBank/DDBJ whole genome shotgun (WGS) entry which is preliminary data.</text>
</comment>
<protein>
    <submittedName>
        <fullName evidence="3">Cinnamoyl-CoA reductase 1</fullName>
    </submittedName>
</protein>
<sequence>MAGAGKVVCVTGASGFIASWLVNLLLRRGYTVKATLRDPADPRRTGHLRSLEGATERLHLFRANLVEEGSFDAAIDGCDCVFHTASPVLLGEVNDPQAELLDPAVKGTLNVLNSCSKTSTVKRVIVTSSTAAVLFNEKPLSSDVMVDETWFSDSDFCEQNKAWYMVSKTLAEEAAWKFAKDHSLDLVTINPALVIGPLLQPTLNESNAMILKLINGSSTFPNLVFGWVGVKDVCEAHILAYENPSASGRYILSERVMHFSDIVKLIKEIYPSIQVPHKPADKNPFPPIFQISQEKAKGLGINFAPVEEALKETIESLKEKGFVSL</sequence>
<dbReference type="SUPFAM" id="SSF51735">
    <property type="entry name" value="NAD(P)-binding Rossmann-fold domains"/>
    <property type="match status" value="1"/>
</dbReference>
<evidence type="ECO:0000259" key="2">
    <source>
        <dbReference type="Pfam" id="PF01370"/>
    </source>
</evidence>